<dbReference type="EMBL" id="JALMLT010000002">
    <property type="protein sequence ID" value="MDT8758612.1"/>
    <property type="molecule type" value="Genomic_DNA"/>
</dbReference>
<accession>A0ABU3N4A4</accession>
<feature type="transmembrane region" description="Helical" evidence="1">
    <location>
        <begin position="20"/>
        <end position="39"/>
    </location>
</feature>
<feature type="transmembrane region" description="Helical" evidence="1">
    <location>
        <begin position="336"/>
        <end position="358"/>
    </location>
</feature>
<keyword evidence="1" id="KW-0812">Transmembrane</keyword>
<dbReference type="InterPro" id="IPR005625">
    <property type="entry name" value="PepSY-ass_TM"/>
</dbReference>
<feature type="transmembrane region" description="Helical" evidence="1">
    <location>
        <begin position="184"/>
        <end position="207"/>
    </location>
</feature>
<keyword evidence="1" id="KW-1133">Transmembrane helix</keyword>
<protein>
    <submittedName>
        <fullName evidence="2">PepSY domain-containing protein</fullName>
    </submittedName>
</protein>
<proteinExistence type="predicted"/>
<reference evidence="2" key="1">
    <citation type="submission" date="2022-04" db="EMBL/GenBank/DDBJ databases">
        <title>Tomato heritable bacteria conferring resistance against bacterial wilt.</title>
        <authorList>
            <person name="Yin J."/>
        </authorList>
    </citation>
    <scope>NUCLEOTIDE SEQUENCE</scope>
    <source>
        <strain evidence="2">Cra20</strain>
    </source>
</reference>
<dbReference type="PANTHER" id="PTHR34219:SF4">
    <property type="entry name" value="PEPSY DOMAIN-CONTAINING PROTEIN"/>
    <property type="match status" value="1"/>
</dbReference>
<evidence type="ECO:0000313" key="2">
    <source>
        <dbReference type="EMBL" id="MDT8758612.1"/>
    </source>
</evidence>
<dbReference type="PANTHER" id="PTHR34219">
    <property type="entry name" value="IRON-REGULATED INNER MEMBRANE PROTEIN-RELATED"/>
    <property type="match status" value="1"/>
</dbReference>
<gene>
    <name evidence="2" type="ORF">MZO42_07870</name>
</gene>
<evidence type="ECO:0000256" key="1">
    <source>
        <dbReference type="SAM" id="Phobius"/>
    </source>
</evidence>
<feature type="transmembrane region" description="Helical" evidence="1">
    <location>
        <begin position="459"/>
        <end position="478"/>
    </location>
</feature>
<organism evidence="2">
    <name type="scientific">Sphingomonas psychrotolerans</name>
    <dbReference type="NCBI Taxonomy" id="1327635"/>
    <lineage>
        <taxon>Bacteria</taxon>
        <taxon>Pseudomonadati</taxon>
        <taxon>Pseudomonadota</taxon>
        <taxon>Alphaproteobacteria</taxon>
        <taxon>Sphingomonadales</taxon>
        <taxon>Sphingomonadaceae</taxon>
        <taxon>Sphingomonas</taxon>
    </lineage>
</organism>
<dbReference type="Pfam" id="PF03929">
    <property type="entry name" value="PepSY_TM"/>
    <property type="match status" value="1"/>
</dbReference>
<keyword evidence="1" id="KW-0472">Membrane</keyword>
<feature type="transmembrane region" description="Helical" evidence="1">
    <location>
        <begin position="435"/>
        <end position="453"/>
    </location>
</feature>
<feature type="transmembrane region" description="Helical" evidence="1">
    <location>
        <begin position="410"/>
        <end position="428"/>
    </location>
</feature>
<comment type="caution">
    <text evidence="2">The sequence shown here is derived from an EMBL/GenBank/DDBJ whole genome shotgun (WGS) entry which is preliminary data.</text>
</comment>
<sequence>MSAVREGARQVMAWLHGWTGLLLGWVLFVMCLAGTLSVFKPEIGRWMRPEAVATADPLAAIGAAGAWLSRNAPDATGWYLTVPDSRMNTVEAAYDSGGSFLYRALDPVSGAPVARETLGGEFFYRLHFELELPFPWGRLLASLAAAVMLIALITGIIAHRRIFRDFFTFRPGKGQRSWLDGHNALGVLALPFHLMITFTGLITLASLSMPWAISAAYGDDMAAMYREQMPGIAERVATGTKAPLAPLVPMLREAQRRFGGAPVGRVYVINPGDAGAVVTAHRADSGQIGYAPAEISFDGTTGRVLAQWSENRPAIQTYNVLYGLHMGRFAPTMTRWLYFLGGAMLTMAIATGLVLWIVKRRERAPLSLANRILERLNVGVLAGVPLGCAAYLLANRLLPLDIAERAASEVSIALWAAAAAVALGAALPSRIAWPLLLGLLAMACAAAPLFVPLGQGDLVILVGNLMLLAVAAGLVPLVRRQLRRTAKPAPRRAAKVAA</sequence>
<name>A0ABU3N4A4_9SPHN</name>
<feature type="transmembrane region" description="Helical" evidence="1">
    <location>
        <begin position="139"/>
        <end position="163"/>
    </location>
</feature>
<feature type="transmembrane region" description="Helical" evidence="1">
    <location>
        <begin position="378"/>
        <end position="398"/>
    </location>
</feature>